<keyword evidence="5" id="KW-1185">Reference proteome</keyword>
<dbReference type="Proteomes" id="UP000294901">
    <property type="component" value="Unassembled WGS sequence"/>
</dbReference>
<organism evidence="4 5">
    <name type="scientific">Paractinoplanes brasiliensis</name>
    <dbReference type="NCBI Taxonomy" id="52695"/>
    <lineage>
        <taxon>Bacteria</taxon>
        <taxon>Bacillati</taxon>
        <taxon>Actinomycetota</taxon>
        <taxon>Actinomycetes</taxon>
        <taxon>Micromonosporales</taxon>
        <taxon>Micromonosporaceae</taxon>
        <taxon>Paractinoplanes</taxon>
    </lineage>
</organism>
<dbReference type="GO" id="GO:0016787">
    <property type="term" value="F:hydrolase activity"/>
    <property type="evidence" value="ECO:0007669"/>
    <property type="project" value="UniProtKB-KW"/>
</dbReference>
<dbReference type="Gene3D" id="3.40.50.1820">
    <property type="entry name" value="alpha/beta hydrolase"/>
    <property type="match status" value="1"/>
</dbReference>
<comment type="similarity">
    <text evidence="1">Belongs to the thioesterase family.</text>
</comment>
<protein>
    <submittedName>
        <fullName evidence="4">Pyochelin biosynthetic protein PchC</fullName>
    </submittedName>
</protein>
<name>A0A4R6K1M4_9ACTN</name>
<dbReference type="SMART" id="SM00824">
    <property type="entry name" value="PKS_TE"/>
    <property type="match status" value="1"/>
</dbReference>
<comment type="caution">
    <text evidence="4">The sequence shown here is derived from an EMBL/GenBank/DDBJ whole genome shotgun (WGS) entry which is preliminary data.</text>
</comment>
<dbReference type="PANTHER" id="PTHR11487:SF0">
    <property type="entry name" value="S-ACYL FATTY ACID SYNTHASE THIOESTERASE, MEDIUM CHAIN"/>
    <property type="match status" value="1"/>
</dbReference>
<dbReference type="EMBL" id="SNWR01000001">
    <property type="protein sequence ID" value="TDO42011.1"/>
    <property type="molecule type" value="Genomic_DNA"/>
</dbReference>
<dbReference type="Pfam" id="PF00975">
    <property type="entry name" value="Thioesterase"/>
    <property type="match status" value="1"/>
</dbReference>
<accession>A0A4R6K1M4</accession>
<evidence type="ECO:0000256" key="1">
    <source>
        <dbReference type="ARBA" id="ARBA00007169"/>
    </source>
</evidence>
<dbReference type="InterPro" id="IPR012223">
    <property type="entry name" value="TEII"/>
</dbReference>
<dbReference type="InterPro" id="IPR001031">
    <property type="entry name" value="Thioesterase"/>
</dbReference>
<dbReference type="AlphaFoldDB" id="A0A4R6K1M4"/>
<dbReference type="RefSeq" id="WP_133875958.1">
    <property type="nucleotide sequence ID" value="NZ_BOMD01000113.1"/>
</dbReference>
<evidence type="ECO:0000259" key="3">
    <source>
        <dbReference type="SMART" id="SM00824"/>
    </source>
</evidence>
<reference evidence="4 5" key="1">
    <citation type="submission" date="2019-03" db="EMBL/GenBank/DDBJ databases">
        <title>Sequencing the genomes of 1000 actinobacteria strains.</title>
        <authorList>
            <person name="Klenk H.-P."/>
        </authorList>
    </citation>
    <scope>NUCLEOTIDE SEQUENCE [LARGE SCALE GENOMIC DNA]</scope>
    <source>
        <strain evidence="4 5">DSM 43805</strain>
    </source>
</reference>
<evidence type="ECO:0000313" key="4">
    <source>
        <dbReference type="EMBL" id="TDO42011.1"/>
    </source>
</evidence>
<feature type="domain" description="Thioesterase TesA-like" evidence="3">
    <location>
        <begin position="27"/>
        <end position="247"/>
    </location>
</feature>
<dbReference type="SUPFAM" id="SSF53474">
    <property type="entry name" value="alpha/beta-Hydrolases"/>
    <property type="match status" value="1"/>
</dbReference>
<gene>
    <name evidence="4" type="ORF">C8E87_5773</name>
</gene>
<keyword evidence="2" id="KW-0378">Hydrolase</keyword>
<proteinExistence type="inferred from homology"/>
<dbReference type="InterPro" id="IPR029058">
    <property type="entry name" value="AB_hydrolase_fold"/>
</dbReference>
<dbReference type="PANTHER" id="PTHR11487">
    <property type="entry name" value="THIOESTERASE"/>
    <property type="match status" value="1"/>
</dbReference>
<evidence type="ECO:0000313" key="5">
    <source>
        <dbReference type="Proteomes" id="UP000294901"/>
    </source>
</evidence>
<dbReference type="OrthoDB" id="8480037at2"/>
<dbReference type="GO" id="GO:0008610">
    <property type="term" value="P:lipid biosynthetic process"/>
    <property type="evidence" value="ECO:0007669"/>
    <property type="project" value="TreeGrafter"/>
</dbReference>
<dbReference type="InterPro" id="IPR020802">
    <property type="entry name" value="TesA-like"/>
</dbReference>
<evidence type="ECO:0000256" key="2">
    <source>
        <dbReference type="ARBA" id="ARBA00022801"/>
    </source>
</evidence>
<sequence>MITDGLRSSDRWLRPAPCSTVAGRRLVCLPHAGGTANAYRTWQDGLPVGTIVHAVQYPGRQDRLREPPATSVEQLAGPIADALGPLAGSPLVLFGHSMGAVVAYEVTLELERRHGPVVDLLIVSGSRAPDQRETGDKHLLTDQELAAEIARGDESFGELARDPELLGLVLPAIRADYRLLAGYRRGAVAVGAPIVAFGGVDDPEVNRAELAAWSGFTRAGFGLRDFPGGHFYLTDEPPILAALAEVLSTSTTPTVRV</sequence>